<organism evidence="5 6">
    <name type="scientific">Profundicola chukchiensis</name>
    <dbReference type="NCBI Taxonomy" id="2961959"/>
    <lineage>
        <taxon>Bacteria</taxon>
        <taxon>Pseudomonadati</taxon>
        <taxon>Bacteroidota</taxon>
        <taxon>Flavobacteriia</taxon>
        <taxon>Flavobacteriales</taxon>
        <taxon>Weeksellaceae</taxon>
        <taxon>Profundicola</taxon>
    </lineage>
</organism>
<dbReference type="Pfam" id="PF12833">
    <property type="entry name" value="HTH_18"/>
    <property type="match status" value="1"/>
</dbReference>
<evidence type="ECO:0000259" key="4">
    <source>
        <dbReference type="PROSITE" id="PS01124"/>
    </source>
</evidence>
<keyword evidence="2" id="KW-0238">DNA-binding</keyword>
<dbReference type="PROSITE" id="PS01124">
    <property type="entry name" value="HTH_ARAC_FAMILY_2"/>
    <property type="match status" value="1"/>
</dbReference>
<dbReference type="GO" id="GO:0043565">
    <property type="term" value="F:sequence-specific DNA binding"/>
    <property type="evidence" value="ECO:0007669"/>
    <property type="project" value="InterPro"/>
</dbReference>
<keyword evidence="6" id="KW-1185">Reference proteome</keyword>
<sequence>MPHLIQENKKKPMSFNSKNSKIKDKKLKLPSSSDVKLLTYQNIQIDNRSRDSIMSIEAENQILTALEQFERLELYTDKDISMPKLASYCNTNVKYLSYCIKQYKSRNFNHYINDLRVNYVIEKLRKDSDFRKYKFSVLASMAGFSSEKKFSTIFKQITEVPPSEFIKQFVKDVKSS</sequence>
<dbReference type="InterPro" id="IPR009057">
    <property type="entry name" value="Homeodomain-like_sf"/>
</dbReference>
<evidence type="ECO:0000313" key="5">
    <source>
        <dbReference type="EMBL" id="MDG4947054.1"/>
    </source>
</evidence>
<dbReference type="InterPro" id="IPR018060">
    <property type="entry name" value="HTH_AraC"/>
</dbReference>
<gene>
    <name evidence="5" type="ORF">NMK71_11585</name>
</gene>
<dbReference type="PANTHER" id="PTHR43280:SF2">
    <property type="entry name" value="HTH-TYPE TRANSCRIPTIONAL REGULATOR EXSA"/>
    <property type="match status" value="1"/>
</dbReference>
<dbReference type="AlphaFoldDB" id="A0A9X4RXU0"/>
<dbReference type="Gene3D" id="1.10.10.60">
    <property type="entry name" value="Homeodomain-like"/>
    <property type="match status" value="2"/>
</dbReference>
<evidence type="ECO:0000256" key="1">
    <source>
        <dbReference type="ARBA" id="ARBA00023015"/>
    </source>
</evidence>
<evidence type="ECO:0000256" key="3">
    <source>
        <dbReference type="ARBA" id="ARBA00023163"/>
    </source>
</evidence>
<feature type="domain" description="HTH araC/xylS-type" evidence="4">
    <location>
        <begin position="60"/>
        <end position="168"/>
    </location>
</feature>
<dbReference type="SMART" id="SM00342">
    <property type="entry name" value="HTH_ARAC"/>
    <property type="match status" value="1"/>
</dbReference>
<evidence type="ECO:0000313" key="6">
    <source>
        <dbReference type="Proteomes" id="UP001152599"/>
    </source>
</evidence>
<accession>A0A9X4RXU0</accession>
<dbReference type="EMBL" id="JANCMU010000010">
    <property type="protein sequence ID" value="MDG4947054.1"/>
    <property type="molecule type" value="Genomic_DNA"/>
</dbReference>
<comment type="caution">
    <text evidence="5">The sequence shown here is derived from an EMBL/GenBank/DDBJ whole genome shotgun (WGS) entry which is preliminary data.</text>
</comment>
<proteinExistence type="predicted"/>
<dbReference type="RefSeq" id="WP_304421309.1">
    <property type="nucleotide sequence ID" value="NZ_JANCMU010000010.1"/>
</dbReference>
<keyword evidence="1" id="KW-0805">Transcription regulation</keyword>
<keyword evidence="3" id="KW-0804">Transcription</keyword>
<reference evidence="5" key="1">
    <citation type="submission" date="2022-07" db="EMBL/GenBank/DDBJ databases">
        <title>Description and genome-wide analysis of Profundicola chukchiensis gen. nov., sp. nov., marine bacteria isolated from bottom sediments of the Chukchi Sea.</title>
        <authorList>
            <person name="Romanenko L."/>
            <person name="Otstavnykh N."/>
            <person name="Kurilenko V."/>
            <person name="Eremeev V."/>
            <person name="Velansky P."/>
            <person name="Mikhailov V."/>
            <person name="Isaeva M."/>
        </authorList>
    </citation>
    <scope>NUCLEOTIDE SEQUENCE</scope>
    <source>
        <strain evidence="5">KMM 9713</strain>
    </source>
</reference>
<dbReference type="PANTHER" id="PTHR43280">
    <property type="entry name" value="ARAC-FAMILY TRANSCRIPTIONAL REGULATOR"/>
    <property type="match status" value="1"/>
</dbReference>
<dbReference type="Proteomes" id="UP001152599">
    <property type="component" value="Unassembled WGS sequence"/>
</dbReference>
<evidence type="ECO:0000256" key="2">
    <source>
        <dbReference type="ARBA" id="ARBA00023125"/>
    </source>
</evidence>
<name>A0A9X4RXU0_9FLAO</name>
<protein>
    <submittedName>
        <fullName evidence="5">Helix-turn-helix domain-containing protein</fullName>
    </submittedName>
</protein>
<dbReference type="GO" id="GO:0003700">
    <property type="term" value="F:DNA-binding transcription factor activity"/>
    <property type="evidence" value="ECO:0007669"/>
    <property type="project" value="InterPro"/>
</dbReference>
<dbReference type="SUPFAM" id="SSF46689">
    <property type="entry name" value="Homeodomain-like"/>
    <property type="match status" value="1"/>
</dbReference>